<dbReference type="AlphaFoldDB" id="A0AAV4E9C0"/>
<keyword evidence="3" id="KW-0540">Nuclease</keyword>
<feature type="compositionally biased region" description="Basic and acidic residues" evidence="2">
    <location>
        <begin position="156"/>
        <end position="166"/>
    </location>
</feature>
<dbReference type="Proteomes" id="UP000762676">
    <property type="component" value="Unassembled WGS sequence"/>
</dbReference>
<dbReference type="EMBL" id="BMAT01003563">
    <property type="protein sequence ID" value="GFR57642.1"/>
    <property type="molecule type" value="Genomic_DNA"/>
</dbReference>
<sequence length="311" mass="36425">MFRNTEIITKVDIGSDHRMVRSTVCVNKKLMRLKRIKKRKPLKIDARQLEKVTHTFQLNLQNRFKALTNEIPSIENLNDIITKSAMELTEKPTETEKDKNEEDKIIEELERRRKELRKKEIKTTIDRVEYTELNKTVKKKRRARTRRKRNLYNILEQRKGPKETQKNRNQKKIAQMKDNKGKKTTDREEILEICKTFYKSLHEKTVPTPTNTTTQNPDTDDVTPFTKSEVRKCLKDMRKNKSPGPDDITNDKLLIAGEPALDYLTKCFNEILKAGKIPTSWEEAKIIVIYKKGDPGSHKKLQANQSALPQL</sequence>
<protein>
    <submittedName>
        <fullName evidence="3">Endonuclease-reverse transcriptase</fullName>
    </submittedName>
</protein>
<proteinExistence type="predicted"/>
<evidence type="ECO:0000313" key="4">
    <source>
        <dbReference type="Proteomes" id="UP000762676"/>
    </source>
</evidence>
<gene>
    <name evidence="3" type="ORF">ElyMa_001749500</name>
</gene>
<keyword evidence="3" id="KW-0255">Endonuclease</keyword>
<feature type="region of interest" description="Disordered" evidence="2">
    <location>
        <begin position="205"/>
        <end position="224"/>
    </location>
</feature>
<evidence type="ECO:0000256" key="2">
    <source>
        <dbReference type="SAM" id="MobiDB-lite"/>
    </source>
</evidence>
<feature type="coiled-coil region" evidence="1">
    <location>
        <begin position="99"/>
        <end position="126"/>
    </location>
</feature>
<comment type="caution">
    <text evidence="3">The sequence shown here is derived from an EMBL/GenBank/DDBJ whole genome shotgun (WGS) entry which is preliminary data.</text>
</comment>
<feature type="compositionally biased region" description="Basic and acidic residues" evidence="2">
    <location>
        <begin position="175"/>
        <end position="185"/>
    </location>
</feature>
<keyword evidence="3" id="KW-0378">Hydrolase</keyword>
<dbReference type="PANTHER" id="PTHR19446">
    <property type="entry name" value="REVERSE TRANSCRIPTASES"/>
    <property type="match status" value="1"/>
</dbReference>
<organism evidence="3 4">
    <name type="scientific">Elysia marginata</name>
    <dbReference type="NCBI Taxonomy" id="1093978"/>
    <lineage>
        <taxon>Eukaryota</taxon>
        <taxon>Metazoa</taxon>
        <taxon>Spiralia</taxon>
        <taxon>Lophotrochozoa</taxon>
        <taxon>Mollusca</taxon>
        <taxon>Gastropoda</taxon>
        <taxon>Heterobranchia</taxon>
        <taxon>Euthyneura</taxon>
        <taxon>Panpulmonata</taxon>
        <taxon>Sacoglossa</taxon>
        <taxon>Placobranchoidea</taxon>
        <taxon>Plakobranchidae</taxon>
        <taxon>Elysia</taxon>
    </lineage>
</organism>
<feature type="region of interest" description="Disordered" evidence="2">
    <location>
        <begin position="156"/>
        <end position="185"/>
    </location>
</feature>
<evidence type="ECO:0000256" key="1">
    <source>
        <dbReference type="SAM" id="Coils"/>
    </source>
</evidence>
<keyword evidence="4" id="KW-1185">Reference proteome</keyword>
<accession>A0AAV4E9C0</accession>
<keyword evidence="1" id="KW-0175">Coiled coil</keyword>
<dbReference type="GO" id="GO:0004519">
    <property type="term" value="F:endonuclease activity"/>
    <property type="evidence" value="ECO:0007669"/>
    <property type="project" value="UniProtKB-KW"/>
</dbReference>
<evidence type="ECO:0000313" key="3">
    <source>
        <dbReference type="EMBL" id="GFR57642.1"/>
    </source>
</evidence>
<reference evidence="3 4" key="1">
    <citation type="journal article" date="2021" name="Elife">
        <title>Chloroplast acquisition without the gene transfer in kleptoplastic sea slugs, Plakobranchus ocellatus.</title>
        <authorList>
            <person name="Maeda T."/>
            <person name="Takahashi S."/>
            <person name="Yoshida T."/>
            <person name="Shimamura S."/>
            <person name="Takaki Y."/>
            <person name="Nagai Y."/>
            <person name="Toyoda A."/>
            <person name="Suzuki Y."/>
            <person name="Arimoto A."/>
            <person name="Ishii H."/>
            <person name="Satoh N."/>
            <person name="Nishiyama T."/>
            <person name="Hasebe M."/>
            <person name="Maruyama T."/>
            <person name="Minagawa J."/>
            <person name="Obokata J."/>
            <person name="Shigenobu S."/>
        </authorList>
    </citation>
    <scope>NUCLEOTIDE SEQUENCE [LARGE SCALE GENOMIC DNA]</scope>
</reference>
<name>A0AAV4E9C0_9GAST</name>
<feature type="compositionally biased region" description="Low complexity" evidence="2">
    <location>
        <begin position="206"/>
        <end position="217"/>
    </location>
</feature>